<dbReference type="Proteomes" id="UP000683418">
    <property type="component" value="Segment"/>
</dbReference>
<proteinExistence type="predicted"/>
<name>A0A8E4RG12_9CAUD</name>
<feature type="region of interest" description="Disordered" evidence="1">
    <location>
        <begin position="112"/>
        <end position="146"/>
    </location>
</feature>
<dbReference type="EMBL" id="MW043865">
    <property type="protein sequence ID" value="QPI17672.1"/>
    <property type="molecule type" value="Genomic_DNA"/>
</dbReference>
<protein>
    <submittedName>
        <fullName evidence="2">Uncharacterized protein</fullName>
    </submittedName>
</protein>
<organism evidence="2 3">
    <name type="scientific">Alteromonas phage vB_AmeP_R8W</name>
    <dbReference type="NCBI Taxonomy" id="2774152"/>
    <lineage>
        <taxon>Viruses</taxon>
        <taxon>Duplodnaviria</taxon>
        <taxon>Heunggongvirae</taxon>
        <taxon>Uroviricota</taxon>
        <taxon>Caudoviricetes</taxon>
        <taxon>Autographivirales</taxon>
        <taxon>Foturvirus</taxon>
        <taxon>Foturvirus R8W</taxon>
    </lineage>
</organism>
<keyword evidence="3" id="KW-1185">Reference proteome</keyword>
<feature type="compositionally biased region" description="Acidic residues" evidence="1">
    <location>
        <begin position="128"/>
        <end position="146"/>
    </location>
</feature>
<evidence type="ECO:0000256" key="1">
    <source>
        <dbReference type="SAM" id="MobiDB-lite"/>
    </source>
</evidence>
<sequence length="146" mass="15468">MSTFDFSALEAAAVKNNFVKTSSRTPFHELSIEEARKLAKVRDGNKVANEDGSQALTLCVSKYVLPLDVISKGATRVNATAEQVESYTETLLAGVEAGAFDEAIVEAQAKSEATYNARKEGGSTAPVADEEPATEEAPEGIDLDAL</sequence>
<evidence type="ECO:0000313" key="2">
    <source>
        <dbReference type="EMBL" id="QPI17672.1"/>
    </source>
</evidence>
<reference evidence="2 3" key="1">
    <citation type="submission" date="2020-09" db="EMBL/GenBank/DDBJ databases">
        <authorList>
            <person name="Feng X."/>
            <person name="Yan W."/>
            <person name="Jiao N."/>
            <person name="Zhang R."/>
        </authorList>
    </citation>
    <scope>NUCLEOTIDE SEQUENCE [LARGE SCALE GENOMIC DNA]</scope>
</reference>
<gene>
    <name evidence="2" type="ORF">vBAmePR8F_gp12</name>
</gene>
<evidence type="ECO:0000313" key="3">
    <source>
        <dbReference type="Proteomes" id="UP000683418"/>
    </source>
</evidence>
<accession>A0A8E4RG12</accession>